<keyword evidence="5" id="KW-1133">Transmembrane helix</keyword>
<comment type="caution">
    <text evidence="8">The sequence shown here is derived from an EMBL/GenBank/DDBJ whole genome shotgun (WGS) entry which is preliminary data.</text>
</comment>
<dbReference type="AlphaFoldDB" id="A0A8T3DVS9"/>
<evidence type="ECO:0000256" key="2">
    <source>
        <dbReference type="ARBA" id="ARBA00022729"/>
    </source>
</evidence>
<dbReference type="PANTHER" id="PTHR12080">
    <property type="entry name" value="SIGNALING LYMPHOCYTIC ACTIVATION MOLECULE"/>
    <property type="match status" value="1"/>
</dbReference>
<evidence type="ECO:0000313" key="9">
    <source>
        <dbReference type="Proteomes" id="UP000829720"/>
    </source>
</evidence>
<keyword evidence="2 6" id="KW-0732">Signal</keyword>
<dbReference type="OrthoDB" id="9835793at2759"/>
<sequence>MTASLLLALGVLQVCNVGGASSVLNGTVGESIVLPAGVHGTVQAKLLQWSENNKVIIQSAKKRVQVLDQRLEGRVTMSNETGDLTISSLREEDSGKYVFNGVGSPSSESILPKEVQLRVYERISKVQLDSQPGGAVLEQRWTEDCRAEKTITLTVSPSREELYSCTASNPVSSLTGRVTVPPCQTHVDASPWIEEYFIYICAAVGGVISLMLIVTASICIKRKRKTGKPEEDFTVYAEVGETLNKGPVYGEPPPTANMSTCYDVIKGKGNATTPPTVYDTVKFDRATANTQYQDVL</sequence>
<dbReference type="InterPro" id="IPR036179">
    <property type="entry name" value="Ig-like_dom_sf"/>
</dbReference>
<dbReference type="Proteomes" id="UP000829720">
    <property type="component" value="Unassembled WGS sequence"/>
</dbReference>
<dbReference type="InterPro" id="IPR015631">
    <property type="entry name" value="CD2/SLAM_rcpt"/>
</dbReference>
<name>A0A8T3DVS9_9TELE</name>
<comment type="subcellular location">
    <subcellularLocation>
        <location evidence="1">Membrane</location>
    </subcellularLocation>
</comment>
<feature type="chain" id="PRO_5035937198" description="Immunoglobulin domain-containing protein" evidence="6">
    <location>
        <begin position="23"/>
        <end position="296"/>
    </location>
</feature>
<gene>
    <name evidence="8" type="ORF">AGOR_G00031880</name>
</gene>
<organism evidence="8 9">
    <name type="scientific">Albula goreensis</name>
    <dbReference type="NCBI Taxonomy" id="1534307"/>
    <lineage>
        <taxon>Eukaryota</taxon>
        <taxon>Metazoa</taxon>
        <taxon>Chordata</taxon>
        <taxon>Craniata</taxon>
        <taxon>Vertebrata</taxon>
        <taxon>Euteleostomi</taxon>
        <taxon>Actinopterygii</taxon>
        <taxon>Neopterygii</taxon>
        <taxon>Teleostei</taxon>
        <taxon>Albuliformes</taxon>
        <taxon>Albulidae</taxon>
        <taxon>Albula</taxon>
    </lineage>
</organism>
<evidence type="ECO:0000256" key="3">
    <source>
        <dbReference type="ARBA" id="ARBA00023136"/>
    </source>
</evidence>
<keyword evidence="3 5" id="KW-0472">Membrane</keyword>
<evidence type="ECO:0000256" key="6">
    <source>
        <dbReference type="SAM" id="SignalP"/>
    </source>
</evidence>
<accession>A0A8T3DVS9</accession>
<protein>
    <recommendedName>
        <fullName evidence="7">Immunoglobulin domain-containing protein</fullName>
    </recommendedName>
</protein>
<dbReference type="SUPFAM" id="SSF48726">
    <property type="entry name" value="Immunoglobulin"/>
    <property type="match status" value="1"/>
</dbReference>
<evidence type="ECO:0000313" key="8">
    <source>
        <dbReference type="EMBL" id="KAI1901203.1"/>
    </source>
</evidence>
<dbReference type="Gene3D" id="2.60.40.10">
    <property type="entry name" value="Immunoglobulins"/>
    <property type="match status" value="1"/>
</dbReference>
<keyword evidence="5" id="KW-0812">Transmembrane</keyword>
<feature type="signal peptide" evidence="6">
    <location>
        <begin position="1"/>
        <end position="22"/>
    </location>
</feature>
<keyword evidence="4" id="KW-0325">Glycoprotein</keyword>
<evidence type="ECO:0000259" key="7">
    <source>
        <dbReference type="SMART" id="SM00409"/>
    </source>
</evidence>
<evidence type="ECO:0000256" key="1">
    <source>
        <dbReference type="ARBA" id="ARBA00004370"/>
    </source>
</evidence>
<dbReference type="InterPro" id="IPR013783">
    <property type="entry name" value="Ig-like_fold"/>
</dbReference>
<reference evidence="8" key="1">
    <citation type="submission" date="2021-01" db="EMBL/GenBank/DDBJ databases">
        <authorList>
            <person name="Zahm M."/>
            <person name="Roques C."/>
            <person name="Cabau C."/>
            <person name="Klopp C."/>
            <person name="Donnadieu C."/>
            <person name="Jouanno E."/>
            <person name="Lampietro C."/>
            <person name="Louis A."/>
            <person name="Herpin A."/>
            <person name="Echchiki A."/>
            <person name="Berthelot C."/>
            <person name="Parey E."/>
            <person name="Roest-Crollius H."/>
            <person name="Braasch I."/>
            <person name="Postlethwait J."/>
            <person name="Bobe J."/>
            <person name="Montfort J."/>
            <person name="Bouchez O."/>
            <person name="Begum T."/>
            <person name="Mejri S."/>
            <person name="Adams A."/>
            <person name="Chen W.-J."/>
            <person name="Guiguen Y."/>
        </authorList>
    </citation>
    <scope>NUCLEOTIDE SEQUENCE</scope>
    <source>
        <tissue evidence="8">Blood</tissue>
    </source>
</reference>
<dbReference type="EMBL" id="JAERUA010000003">
    <property type="protein sequence ID" value="KAI1901203.1"/>
    <property type="molecule type" value="Genomic_DNA"/>
</dbReference>
<dbReference type="PANTHER" id="PTHR12080:SF134">
    <property type="entry name" value="CD48 ANTIGEN"/>
    <property type="match status" value="1"/>
</dbReference>
<proteinExistence type="predicted"/>
<feature type="transmembrane region" description="Helical" evidence="5">
    <location>
        <begin position="196"/>
        <end position="220"/>
    </location>
</feature>
<dbReference type="InterPro" id="IPR003599">
    <property type="entry name" value="Ig_sub"/>
</dbReference>
<dbReference type="GO" id="GO:0016020">
    <property type="term" value="C:membrane"/>
    <property type="evidence" value="ECO:0007669"/>
    <property type="project" value="UniProtKB-SubCell"/>
</dbReference>
<evidence type="ECO:0000256" key="4">
    <source>
        <dbReference type="ARBA" id="ARBA00023180"/>
    </source>
</evidence>
<evidence type="ECO:0000256" key="5">
    <source>
        <dbReference type="SAM" id="Phobius"/>
    </source>
</evidence>
<dbReference type="SMART" id="SM00409">
    <property type="entry name" value="IG"/>
    <property type="match status" value="1"/>
</dbReference>
<feature type="domain" description="Immunoglobulin" evidence="7">
    <location>
        <begin position="21"/>
        <end position="120"/>
    </location>
</feature>
<keyword evidence="9" id="KW-1185">Reference proteome</keyword>